<accession>A0A7S6VXG4</accession>
<dbReference type="Pfam" id="PF03573">
    <property type="entry name" value="OprD"/>
    <property type="match status" value="1"/>
</dbReference>
<gene>
    <name evidence="5" type="ORF">G0028_12560</name>
</gene>
<proteinExistence type="inferred from homology"/>
<dbReference type="Proteomes" id="UP000593966">
    <property type="component" value="Chromosome"/>
</dbReference>
<keyword evidence="2" id="KW-0813">Transport</keyword>
<dbReference type="EMBL" id="CP048659">
    <property type="protein sequence ID" value="QOW46659.1"/>
    <property type="molecule type" value="Genomic_DNA"/>
</dbReference>
<evidence type="ECO:0000256" key="2">
    <source>
        <dbReference type="ARBA" id="ARBA00022448"/>
    </source>
</evidence>
<dbReference type="InterPro" id="IPR005318">
    <property type="entry name" value="OM_porin_bac"/>
</dbReference>
<dbReference type="PANTHER" id="PTHR34596:SF2">
    <property type="entry name" value="CHITOPORIN"/>
    <property type="match status" value="1"/>
</dbReference>
<dbReference type="GO" id="GO:0015288">
    <property type="term" value="F:porin activity"/>
    <property type="evidence" value="ECO:0007669"/>
    <property type="project" value="TreeGrafter"/>
</dbReference>
<sequence>MNKKIIVSCICVAQGLVLTNAHADFIKDSETTLQLRNFYVDRDYDGNVVKDHENWSQSVSLIAKSGYTDDELVQVGLDASIRYAVRLNEDKHAPNYIMPYDPVTQTQDPDQLKLGGTLKLKKSKSELKIGEIIPKNPVLHTDESRQLPTTFLGAVFESSDIQDTKLTLGHITKVNARDDDHYKDLSLTNGKIVAHSDGFNMFGVEHKFTPQITGTYFYGGLEDIYNQHFAGVSYQPKFSDNLSLRSDLYYFNTRDTGDSAAGKIDNDVISTLNVLTYGNHKFGLGYRQQFGETGYPALNGWVPQLYLANWTVSVFSKPKERSFQFRYDYDMKGIGLDGLNLLLRYYTADNAHVGEIRDGKEDELDVLLSYKIPETYIKGLNFQWLYAKATTDFGPDFTENRVALTYNYKF</sequence>
<dbReference type="AlphaFoldDB" id="A0A7S6VXG4"/>
<evidence type="ECO:0000256" key="4">
    <source>
        <dbReference type="SAM" id="SignalP"/>
    </source>
</evidence>
<dbReference type="InterPro" id="IPR023614">
    <property type="entry name" value="Porin_dom_sf"/>
</dbReference>
<comment type="similarity">
    <text evidence="1">Belongs to the outer membrane porin (Opr) (TC 1.B.25) family.</text>
</comment>
<feature type="signal peptide" evidence="4">
    <location>
        <begin position="1"/>
        <end position="23"/>
    </location>
</feature>
<protein>
    <submittedName>
        <fullName evidence="5">OprD family porin</fullName>
    </submittedName>
</protein>
<organism evidence="5 6">
    <name type="scientific">Acinetobacter piscicola</name>
    <dbReference type="NCBI Taxonomy" id="2006115"/>
    <lineage>
        <taxon>Bacteria</taxon>
        <taxon>Pseudomonadati</taxon>
        <taxon>Pseudomonadota</taxon>
        <taxon>Gammaproteobacteria</taxon>
        <taxon>Moraxellales</taxon>
        <taxon>Moraxellaceae</taxon>
        <taxon>Acinetobacter</taxon>
    </lineage>
</organism>
<evidence type="ECO:0000313" key="5">
    <source>
        <dbReference type="EMBL" id="QOW46659.1"/>
    </source>
</evidence>
<dbReference type="GO" id="GO:0016020">
    <property type="term" value="C:membrane"/>
    <property type="evidence" value="ECO:0007669"/>
    <property type="project" value="InterPro"/>
</dbReference>
<name>A0A7S6VXG4_9GAMM</name>
<evidence type="ECO:0000313" key="6">
    <source>
        <dbReference type="Proteomes" id="UP000593966"/>
    </source>
</evidence>
<keyword evidence="3 4" id="KW-0732">Signal</keyword>
<evidence type="ECO:0000256" key="1">
    <source>
        <dbReference type="ARBA" id="ARBA00009075"/>
    </source>
</evidence>
<feature type="chain" id="PRO_5032483255" evidence="4">
    <location>
        <begin position="24"/>
        <end position="410"/>
    </location>
</feature>
<dbReference type="Gene3D" id="2.40.160.10">
    <property type="entry name" value="Porin"/>
    <property type="match status" value="1"/>
</dbReference>
<dbReference type="RefSeq" id="WP_180046224.1">
    <property type="nucleotide sequence ID" value="NZ_CP048659.1"/>
</dbReference>
<evidence type="ECO:0000256" key="3">
    <source>
        <dbReference type="ARBA" id="ARBA00022729"/>
    </source>
</evidence>
<reference evidence="5 6" key="1">
    <citation type="submission" date="2020-02" db="EMBL/GenBank/DDBJ databases">
        <title>Tigecycline-resistant Acinetobacter species from pigs and migratory birds.</title>
        <authorList>
            <person name="Chen C."/>
            <person name="Sun J."/>
            <person name="Liao X.-P."/>
            <person name="Liu Y.-H."/>
        </authorList>
    </citation>
    <scope>NUCLEOTIDE SEQUENCE [LARGE SCALE GENOMIC DNA]</scope>
    <source>
        <strain evidence="5 6">YH12207_T</strain>
    </source>
</reference>
<dbReference type="PANTHER" id="PTHR34596">
    <property type="entry name" value="CHITOPORIN"/>
    <property type="match status" value="1"/>
</dbReference>
<keyword evidence="6" id="KW-1185">Reference proteome</keyword>